<evidence type="ECO:0000259" key="2">
    <source>
        <dbReference type="PROSITE" id="PS51673"/>
    </source>
</evidence>
<feature type="compositionally biased region" description="Basic and acidic residues" evidence="1">
    <location>
        <begin position="250"/>
        <end position="261"/>
    </location>
</feature>
<dbReference type="InterPro" id="IPR024642">
    <property type="entry name" value="SUZ-C"/>
</dbReference>
<dbReference type="OrthoDB" id="5422283at2759"/>
<evidence type="ECO:0000259" key="3">
    <source>
        <dbReference type="PROSITE" id="PS51938"/>
    </source>
</evidence>
<feature type="compositionally biased region" description="Low complexity" evidence="1">
    <location>
        <begin position="218"/>
        <end position="237"/>
    </location>
</feature>
<dbReference type="Proteomes" id="UP000630445">
    <property type="component" value="Unassembled WGS sequence"/>
</dbReference>
<feature type="compositionally biased region" description="Polar residues" evidence="1">
    <location>
        <begin position="93"/>
        <end position="102"/>
    </location>
</feature>
<dbReference type="EMBL" id="JACBAD010002074">
    <property type="protein sequence ID" value="KAF7118168.1"/>
    <property type="molecule type" value="Genomic_DNA"/>
</dbReference>
<dbReference type="PROSITE" id="PS51938">
    <property type="entry name" value="SUZ_C"/>
    <property type="match status" value="1"/>
</dbReference>
<dbReference type="Proteomes" id="UP000662466">
    <property type="component" value="Unassembled WGS sequence"/>
</dbReference>
<evidence type="ECO:0000313" key="5">
    <source>
        <dbReference type="EMBL" id="KAF7168416.1"/>
    </source>
</evidence>
<sequence>MIFPSSLAFPAAAHFFSPATTVGDKTGTAINGNIRLDLNCVVVNPTPSSFRRVIMSAKPAAGSPDAWEDDWETQADKLLADDSTPPPEKKVSSKVTKAQRRAQQAEFNRQLWAEAESPQTFHYLEARSDVPLKQDFKPAVTLLSRTPQLMTRQSSSSGVSSATAGISRLGLATNDSLEDSDDDQKRSEPTPEERHAIALKNLEEKQRKYEEVRERLFGSPSATTSGASSPRSSTPPRQFEGRGKGRSRGNGRDNNRDKRDSSASSAKSKQLFDPGYSSKPNSTYVQKKEKQQVGERVLNDQPQSPRQPIRSPRGPDASGRGGFRAGYRGAKAT</sequence>
<feature type="domain" description="SUZ" evidence="2">
    <location>
        <begin position="145"/>
        <end position="221"/>
    </location>
</feature>
<dbReference type="EMBL" id="JACBAF010002078">
    <property type="protein sequence ID" value="KAF7168416.1"/>
    <property type="molecule type" value="Genomic_DNA"/>
</dbReference>
<protein>
    <recommendedName>
        <fullName evidence="8">SUZ domain-containing protein</fullName>
    </recommendedName>
</protein>
<organism evidence="5 7">
    <name type="scientific">Aspergillus hiratsukae</name>
    <dbReference type="NCBI Taxonomy" id="1194566"/>
    <lineage>
        <taxon>Eukaryota</taxon>
        <taxon>Fungi</taxon>
        <taxon>Dikarya</taxon>
        <taxon>Ascomycota</taxon>
        <taxon>Pezizomycotina</taxon>
        <taxon>Eurotiomycetes</taxon>
        <taxon>Eurotiomycetidae</taxon>
        <taxon>Eurotiales</taxon>
        <taxon>Aspergillaceae</taxon>
        <taxon>Aspergillus</taxon>
        <taxon>Aspergillus subgen. Fumigati</taxon>
    </lineage>
</organism>
<feature type="compositionally biased region" description="Basic and acidic residues" evidence="1">
    <location>
        <begin position="183"/>
        <end position="216"/>
    </location>
</feature>
<name>A0A8H6Q8G3_9EURO</name>
<accession>A0A8H6Q8G3</accession>
<evidence type="ECO:0008006" key="8">
    <source>
        <dbReference type="Google" id="ProtNLM"/>
    </source>
</evidence>
<comment type="caution">
    <text evidence="5">The sequence shown here is derived from an EMBL/GenBank/DDBJ whole genome shotgun (WGS) entry which is preliminary data.</text>
</comment>
<feature type="region of interest" description="Disordered" evidence="1">
    <location>
        <begin position="170"/>
        <end position="333"/>
    </location>
</feature>
<reference evidence="5" key="1">
    <citation type="submission" date="2020-06" db="EMBL/GenBank/DDBJ databases">
        <title>Draft genome sequences of strains closely related to Aspergillus parafelis and Aspergillus hiratsukae.</title>
        <authorList>
            <person name="Dos Santos R.A.C."/>
            <person name="Rivero-Menendez O."/>
            <person name="Steenwyk J.L."/>
            <person name="Mead M.E."/>
            <person name="Goldman G.H."/>
            <person name="Alastruey-Izquierdo A."/>
            <person name="Rokas A."/>
        </authorList>
    </citation>
    <scope>NUCLEOTIDE SEQUENCE</scope>
    <source>
        <strain evidence="4">CNM-CM5793</strain>
        <strain evidence="5">CNM-CM6106</strain>
    </source>
</reference>
<dbReference type="InterPro" id="IPR024771">
    <property type="entry name" value="SUZ"/>
</dbReference>
<feature type="domain" description="SUZ-C" evidence="3">
    <location>
        <begin position="279"/>
        <end position="327"/>
    </location>
</feature>
<evidence type="ECO:0000313" key="6">
    <source>
        <dbReference type="Proteomes" id="UP000630445"/>
    </source>
</evidence>
<dbReference type="AlphaFoldDB" id="A0A8H6Q8G3"/>
<dbReference type="PROSITE" id="PS51673">
    <property type="entry name" value="SUZ"/>
    <property type="match status" value="1"/>
</dbReference>
<gene>
    <name evidence="4" type="ORF">CNMCM5793_007569</name>
    <name evidence="5" type="ORF">CNMCM6106_003630</name>
</gene>
<feature type="region of interest" description="Disordered" evidence="1">
    <location>
        <begin position="79"/>
        <end position="102"/>
    </location>
</feature>
<evidence type="ECO:0000313" key="7">
    <source>
        <dbReference type="Proteomes" id="UP000662466"/>
    </source>
</evidence>
<feature type="compositionally biased region" description="Low complexity" evidence="1">
    <location>
        <begin position="301"/>
        <end position="318"/>
    </location>
</feature>
<keyword evidence="6" id="KW-1185">Reference proteome</keyword>
<proteinExistence type="predicted"/>
<evidence type="ECO:0000256" key="1">
    <source>
        <dbReference type="SAM" id="MobiDB-lite"/>
    </source>
</evidence>
<evidence type="ECO:0000313" key="4">
    <source>
        <dbReference type="EMBL" id="KAF7118168.1"/>
    </source>
</evidence>